<organism evidence="12 13">
    <name type="scientific">Trichonephila clavata</name>
    <name type="common">Joro spider</name>
    <name type="synonym">Nephila clavata</name>
    <dbReference type="NCBI Taxonomy" id="2740835"/>
    <lineage>
        <taxon>Eukaryota</taxon>
        <taxon>Metazoa</taxon>
        <taxon>Ecdysozoa</taxon>
        <taxon>Arthropoda</taxon>
        <taxon>Chelicerata</taxon>
        <taxon>Arachnida</taxon>
        <taxon>Araneae</taxon>
        <taxon>Araneomorphae</taxon>
        <taxon>Entelegynae</taxon>
        <taxon>Araneoidea</taxon>
        <taxon>Nephilidae</taxon>
        <taxon>Trichonephila</taxon>
    </lineage>
</organism>
<keyword evidence="13" id="KW-1185">Reference proteome</keyword>
<accession>A0A8X6HAR6</accession>
<keyword evidence="5" id="KW-0862">Zinc</keyword>
<dbReference type="GO" id="GO:0005886">
    <property type="term" value="C:plasma membrane"/>
    <property type="evidence" value="ECO:0007669"/>
    <property type="project" value="UniProtKB-SubCell"/>
</dbReference>
<dbReference type="GO" id="GO:0005385">
    <property type="term" value="F:zinc ion transmembrane transporter activity"/>
    <property type="evidence" value="ECO:0007669"/>
    <property type="project" value="TreeGrafter"/>
</dbReference>
<reference evidence="12" key="1">
    <citation type="submission" date="2020-07" db="EMBL/GenBank/DDBJ databases">
        <title>Multicomponent nature underlies the extraordinary mechanical properties of spider dragline silk.</title>
        <authorList>
            <person name="Kono N."/>
            <person name="Nakamura H."/>
            <person name="Mori M."/>
            <person name="Yoshida Y."/>
            <person name="Ohtoshi R."/>
            <person name="Malay A.D."/>
            <person name="Moran D.A.P."/>
            <person name="Tomita M."/>
            <person name="Numata K."/>
            <person name="Arakawa K."/>
        </authorList>
    </citation>
    <scope>NUCLEOTIDE SEQUENCE</scope>
</reference>
<comment type="similarity">
    <text evidence="2">Belongs to the ZIP transporter (TC 2.A.5) family.</text>
</comment>
<feature type="transmembrane region" description="Helical" evidence="11">
    <location>
        <begin position="175"/>
        <end position="192"/>
    </location>
</feature>
<feature type="transmembrane region" description="Helical" evidence="11">
    <location>
        <begin position="145"/>
        <end position="169"/>
    </location>
</feature>
<evidence type="ECO:0000256" key="2">
    <source>
        <dbReference type="ARBA" id="ARBA00006939"/>
    </source>
</evidence>
<evidence type="ECO:0000256" key="4">
    <source>
        <dbReference type="ARBA" id="ARBA00022692"/>
    </source>
</evidence>
<evidence type="ECO:0000256" key="10">
    <source>
        <dbReference type="ARBA" id="ARBA00042973"/>
    </source>
</evidence>
<evidence type="ECO:0000313" key="13">
    <source>
        <dbReference type="Proteomes" id="UP000887116"/>
    </source>
</evidence>
<dbReference type="Pfam" id="PF02535">
    <property type="entry name" value="Zip"/>
    <property type="match status" value="1"/>
</dbReference>
<dbReference type="PANTHER" id="PTHR11040:SF211">
    <property type="entry name" value="ZINC TRANSPORTER ZIP11"/>
    <property type="match status" value="1"/>
</dbReference>
<evidence type="ECO:0000256" key="3">
    <source>
        <dbReference type="ARBA" id="ARBA00022475"/>
    </source>
</evidence>
<keyword evidence="7 11" id="KW-0472">Membrane</keyword>
<dbReference type="OrthoDB" id="262547at2759"/>
<keyword evidence="6 11" id="KW-1133">Transmembrane helix</keyword>
<dbReference type="AlphaFoldDB" id="A0A8X6HAR6"/>
<comment type="subcellular location">
    <subcellularLocation>
        <location evidence="1">Cell membrane</location>
        <topology evidence="1">Multi-pass membrane protein</topology>
    </subcellularLocation>
</comment>
<gene>
    <name evidence="12" type="primary">slc39a11</name>
    <name evidence="12" type="ORF">TNCT_430401</name>
</gene>
<keyword evidence="4 11" id="KW-0812">Transmembrane</keyword>
<evidence type="ECO:0000313" key="12">
    <source>
        <dbReference type="EMBL" id="GFR19903.1"/>
    </source>
</evidence>
<dbReference type="PANTHER" id="PTHR11040">
    <property type="entry name" value="ZINC/IRON TRANSPORTER"/>
    <property type="match status" value="1"/>
</dbReference>
<feature type="non-terminal residue" evidence="12">
    <location>
        <position position="1"/>
    </location>
</feature>
<sequence length="224" mass="24546">EHVAKTTLSPDIYQELGKNSIRVCDTKTNDYKSYDNILFNDYGNNLHRRYKSNHEDSDTEMEKSSPNLLDIRWRRILLLIIAITVHNIPEGLAVGVGFGAIGKTKSATFESARNLAVGIGIQNFPEGLAVSLPLHAAGMSKWRSFWFGQLSGLVEPIFGLIGCVAVTIAEPILPYSLAFAAGAMIYVVIEDIIPESRTHSNGKLASWCAILGFIVMMSLDVGFG</sequence>
<protein>
    <recommendedName>
        <fullName evidence="8">Zinc transporter ZIP11</fullName>
    </recommendedName>
    <alternativeName>
        <fullName evidence="9">Solute carrier family 39 member 11</fullName>
    </alternativeName>
    <alternativeName>
        <fullName evidence="10">Zrt- and Irt-like protein 11</fullName>
    </alternativeName>
</protein>
<name>A0A8X6HAR6_TRICU</name>
<proteinExistence type="inferred from homology"/>
<evidence type="ECO:0000256" key="7">
    <source>
        <dbReference type="ARBA" id="ARBA00023136"/>
    </source>
</evidence>
<evidence type="ECO:0000256" key="1">
    <source>
        <dbReference type="ARBA" id="ARBA00004651"/>
    </source>
</evidence>
<dbReference type="Proteomes" id="UP000887116">
    <property type="component" value="Unassembled WGS sequence"/>
</dbReference>
<feature type="transmembrane region" description="Helical" evidence="11">
    <location>
        <begin position="204"/>
        <end position="223"/>
    </location>
</feature>
<dbReference type="InterPro" id="IPR003689">
    <property type="entry name" value="ZIP"/>
</dbReference>
<evidence type="ECO:0000256" key="11">
    <source>
        <dbReference type="SAM" id="Phobius"/>
    </source>
</evidence>
<evidence type="ECO:0000256" key="6">
    <source>
        <dbReference type="ARBA" id="ARBA00022989"/>
    </source>
</evidence>
<comment type="caution">
    <text evidence="12">The sequence shown here is derived from an EMBL/GenBank/DDBJ whole genome shotgun (WGS) entry which is preliminary data.</text>
</comment>
<evidence type="ECO:0000256" key="9">
    <source>
        <dbReference type="ARBA" id="ARBA00042540"/>
    </source>
</evidence>
<evidence type="ECO:0000256" key="5">
    <source>
        <dbReference type="ARBA" id="ARBA00022833"/>
    </source>
</evidence>
<keyword evidence="3" id="KW-1003">Cell membrane</keyword>
<evidence type="ECO:0000256" key="8">
    <source>
        <dbReference type="ARBA" id="ARBA00040593"/>
    </source>
</evidence>
<dbReference type="EMBL" id="BMAO01007974">
    <property type="protein sequence ID" value="GFR19903.1"/>
    <property type="molecule type" value="Genomic_DNA"/>
</dbReference>